<proteinExistence type="inferred from homology"/>
<dbReference type="EMBL" id="MAPZ01000031">
    <property type="protein sequence ID" value="OBY09556.1"/>
    <property type="molecule type" value="Genomic_DNA"/>
</dbReference>
<dbReference type="GO" id="GO:0003755">
    <property type="term" value="F:peptidyl-prolyl cis-trans isomerase activity"/>
    <property type="evidence" value="ECO:0007669"/>
    <property type="project" value="UniProtKB-UniRule"/>
</dbReference>
<dbReference type="PRINTS" id="PR00153">
    <property type="entry name" value="CSAPPISMRASE"/>
</dbReference>
<dbReference type="CDD" id="cd00317">
    <property type="entry name" value="cyclophilin"/>
    <property type="match status" value="1"/>
</dbReference>
<evidence type="ECO:0000256" key="2">
    <source>
        <dbReference type="ARBA" id="ARBA00023110"/>
    </source>
</evidence>
<reference evidence="6 7" key="1">
    <citation type="submission" date="2016-06" db="EMBL/GenBank/DDBJ databases">
        <authorList>
            <person name="Kjaerup R.B."/>
            <person name="Dalgaard T.S."/>
            <person name="Juul-Madsen H.R."/>
        </authorList>
    </citation>
    <scope>NUCLEOTIDE SEQUENCE [LARGE SCALE GENOMIC DNA]</scope>
    <source>
        <strain evidence="6 7">373-A1</strain>
    </source>
</reference>
<organism evidence="6 7">
    <name type="scientific">Clostridium paraputrificum</name>
    <dbReference type="NCBI Taxonomy" id="29363"/>
    <lineage>
        <taxon>Bacteria</taxon>
        <taxon>Bacillati</taxon>
        <taxon>Bacillota</taxon>
        <taxon>Clostridia</taxon>
        <taxon>Eubacteriales</taxon>
        <taxon>Clostridiaceae</taxon>
        <taxon>Clostridium</taxon>
    </lineage>
</organism>
<keyword evidence="2 4" id="KW-0697">Rotamase</keyword>
<sequence length="209" mass="22752">MAMRKSRLGKVLIILMTISLMLVSCGVKEWGEEVAAPKDLPIATIKVKDYGTILAELYPQYAPNTVNNFISLANNGFYDGITFHRIVKDFVIQGGDPDGNGTGGPGYSIRGEFKGNGYKYNTLEHDEGVLSMARAKDKDSGGSQFFIVTKKASNLDGSYAGFGKVIEGLDIVHKIEGAEVSGETPKKEIVIEEIRVDTKGVNYPEPEKL</sequence>
<evidence type="ECO:0000256" key="1">
    <source>
        <dbReference type="ARBA" id="ARBA00002388"/>
    </source>
</evidence>
<dbReference type="PROSITE" id="PS50072">
    <property type="entry name" value="CSA_PPIASE_2"/>
    <property type="match status" value="1"/>
</dbReference>
<comment type="caution">
    <text evidence="6">The sequence shown here is derived from an EMBL/GenBank/DDBJ whole genome shotgun (WGS) entry which is preliminary data.</text>
</comment>
<keyword evidence="3 4" id="KW-0413">Isomerase</keyword>
<dbReference type="eggNOG" id="COG0652">
    <property type="taxonomic scope" value="Bacteria"/>
</dbReference>
<evidence type="ECO:0000313" key="6">
    <source>
        <dbReference type="EMBL" id="OBY09556.1"/>
    </source>
</evidence>
<comment type="catalytic activity">
    <reaction evidence="4">
        <text>[protein]-peptidylproline (omega=180) = [protein]-peptidylproline (omega=0)</text>
        <dbReference type="Rhea" id="RHEA:16237"/>
        <dbReference type="Rhea" id="RHEA-COMP:10747"/>
        <dbReference type="Rhea" id="RHEA-COMP:10748"/>
        <dbReference type="ChEBI" id="CHEBI:83833"/>
        <dbReference type="ChEBI" id="CHEBI:83834"/>
        <dbReference type="EC" id="5.2.1.8"/>
    </reaction>
</comment>
<accession>A0A1B8RL83</accession>
<dbReference type="Pfam" id="PF00160">
    <property type="entry name" value="Pro_isomerase"/>
    <property type="match status" value="1"/>
</dbReference>
<dbReference type="PANTHER" id="PTHR45625">
    <property type="entry name" value="PEPTIDYL-PROLYL CIS-TRANS ISOMERASE-RELATED"/>
    <property type="match status" value="1"/>
</dbReference>
<evidence type="ECO:0000259" key="5">
    <source>
        <dbReference type="PROSITE" id="PS50072"/>
    </source>
</evidence>
<evidence type="ECO:0000256" key="4">
    <source>
        <dbReference type="RuleBase" id="RU363019"/>
    </source>
</evidence>
<dbReference type="Gene3D" id="2.40.100.10">
    <property type="entry name" value="Cyclophilin-like"/>
    <property type="match status" value="1"/>
</dbReference>
<dbReference type="PROSITE" id="PS51257">
    <property type="entry name" value="PROKAR_LIPOPROTEIN"/>
    <property type="match status" value="1"/>
</dbReference>
<dbReference type="InterPro" id="IPR044666">
    <property type="entry name" value="Cyclophilin_A-like"/>
</dbReference>
<feature type="domain" description="PPIase cyclophilin-type" evidence="5">
    <location>
        <begin position="48"/>
        <end position="196"/>
    </location>
</feature>
<dbReference type="PANTHER" id="PTHR45625:SF4">
    <property type="entry name" value="PEPTIDYLPROLYL ISOMERASE DOMAIN AND WD REPEAT-CONTAINING PROTEIN 1"/>
    <property type="match status" value="1"/>
</dbReference>
<keyword evidence="7" id="KW-1185">Reference proteome</keyword>
<evidence type="ECO:0000256" key="3">
    <source>
        <dbReference type="ARBA" id="ARBA00023235"/>
    </source>
</evidence>
<dbReference type="InterPro" id="IPR029000">
    <property type="entry name" value="Cyclophilin-like_dom_sf"/>
</dbReference>
<name>A0A1B8RL83_9CLOT</name>
<protein>
    <recommendedName>
        <fullName evidence="4">Peptidyl-prolyl cis-trans isomerase</fullName>
        <shortName evidence="4">PPIase</shortName>
        <ecNumber evidence="4">5.2.1.8</ecNumber>
    </recommendedName>
</protein>
<dbReference type="SUPFAM" id="SSF50891">
    <property type="entry name" value="Cyclophilin-like"/>
    <property type="match status" value="1"/>
</dbReference>
<dbReference type="InterPro" id="IPR002130">
    <property type="entry name" value="Cyclophilin-type_PPIase_dom"/>
</dbReference>
<evidence type="ECO:0000313" key="7">
    <source>
        <dbReference type="Proteomes" id="UP000092714"/>
    </source>
</evidence>
<comment type="function">
    <text evidence="1 4">PPIases accelerate the folding of proteins. It catalyzes the cis-trans isomerization of proline imidic peptide bonds in oligopeptides.</text>
</comment>
<dbReference type="AlphaFoldDB" id="A0A1B8RL83"/>
<gene>
    <name evidence="6" type="ORF">CP373A1_15420</name>
</gene>
<comment type="similarity">
    <text evidence="4">Belongs to the cyclophilin-type PPIase family.</text>
</comment>
<dbReference type="EC" id="5.2.1.8" evidence="4"/>
<dbReference type="Proteomes" id="UP000092714">
    <property type="component" value="Unassembled WGS sequence"/>
</dbReference>